<proteinExistence type="predicted"/>
<dbReference type="Gene3D" id="3.40.50.300">
    <property type="entry name" value="P-loop containing nucleotide triphosphate hydrolases"/>
    <property type="match status" value="1"/>
</dbReference>
<name>X8AGF1_MYCXE</name>
<dbReference type="PANTHER" id="PTHR11274:SF0">
    <property type="entry name" value="GENERAL TRANSCRIPTION AND DNA REPAIR FACTOR IIH HELICASE SUBUNIT XPB"/>
    <property type="match status" value="1"/>
</dbReference>
<dbReference type="InterPro" id="IPR032438">
    <property type="entry name" value="ERCC3_RAD25_C"/>
</dbReference>
<evidence type="ECO:0000256" key="1">
    <source>
        <dbReference type="ARBA" id="ARBA00022741"/>
    </source>
</evidence>
<keyword evidence="1" id="KW-0547">Nucleotide-binding</keyword>
<sequence length="154" mass="16511">MIQGSTKTAEREALFDAFRRGEVTTLVVSKVANFAIDLPEAAVAVQVSGTFGSRQEEAQRLGRLLRPRQAAAAPSSTRWWPATAKTPNTPPTGSGSWPSRATAMSSATPTTCWARQSSLRGQDRRGGGTRRSVHLRKADPRCAAHLTVPASPRS</sequence>
<dbReference type="GO" id="GO:0016787">
    <property type="term" value="F:hydrolase activity"/>
    <property type="evidence" value="ECO:0007669"/>
    <property type="project" value="UniProtKB-KW"/>
</dbReference>
<keyword evidence="4" id="KW-0067">ATP-binding</keyword>
<comment type="caution">
    <text evidence="7">The sequence shown here is derived from an EMBL/GenBank/DDBJ whole genome shotgun (WGS) entry which is preliminary data.</text>
</comment>
<dbReference type="PANTHER" id="PTHR11274">
    <property type="entry name" value="RAD25/XP-B DNA REPAIR HELICASE"/>
    <property type="match status" value="1"/>
</dbReference>
<dbReference type="EMBL" id="JAOB01000060">
    <property type="protein sequence ID" value="EUA30246.1"/>
    <property type="molecule type" value="Genomic_DNA"/>
</dbReference>
<dbReference type="GO" id="GO:0004386">
    <property type="term" value="F:helicase activity"/>
    <property type="evidence" value="ECO:0007669"/>
    <property type="project" value="UniProtKB-KW"/>
</dbReference>
<dbReference type="Pfam" id="PF16203">
    <property type="entry name" value="ERCC3_RAD25_C"/>
    <property type="match status" value="1"/>
</dbReference>
<evidence type="ECO:0000313" key="7">
    <source>
        <dbReference type="EMBL" id="EUA30246.1"/>
    </source>
</evidence>
<gene>
    <name evidence="7" type="ORF">I553_4503</name>
</gene>
<keyword evidence="3 7" id="KW-0347">Helicase</keyword>
<dbReference type="GO" id="GO:0005524">
    <property type="term" value="F:ATP binding"/>
    <property type="evidence" value="ECO:0007669"/>
    <property type="project" value="UniProtKB-KW"/>
</dbReference>
<evidence type="ECO:0000259" key="6">
    <source>
        <dbReference type="Pfam" id="PF16203"/>
    </source>
</evidence>
<evidence type="ECO:0000256" key="5">
    <source>
        <dbReference type="SAM" id="MobiDB-lite"/>
    </source>
</evidence>
<dbReference type="InterPro" id="IPR050615">
    <property type="entry name" value="ATP-dep_DNA_Helicase"/>
</dbReference>
<protein>
    <submittedName>
        <fullName evidence="7">Helicase conserved C-terminal domain protein</fullName>
    </submittedName>
</protein>
<evidence type="ECO:0000256" key="3">
    <source>
        <dbReference type="ARBA" id="ARBA00022806"/>
    </source>
</evidence>
<dbReference type="AlphaFoldDB" id="X8AGF1"/>
<feature type="compositionally biased region" description="Polar residues" evidence="5">
    <location>
        <begin position="93"/>
        <end position="119"/>
    </location>
</feature>
<dbReference type="SUPFAM" id="SSF52540">
    <property type="entry name" value="P-loop containing nucleoside triphosphate hydrolases"/>
    <property type="match status" value="1"/>
</dbReference>
<dbReference type="InterPro" id="IPR027417">
    <property type="entry name" value="P-loop_NTPase"/>
</dbReference>
<feature type="domain" description="ERCC3/RAD25/XPB helicase C-terminal" evidence="6">
    <location>
        <begin position="1"/>
        <end position="72"/>
    </location>
</feature>
<feature type="region of interest" description="Disordered" evidence="5">
    <location>
        <begin position="67"/>
        <end position="140"/>
    </location>
</feature>
<reference evidence="7" key="1">
    <citation type="submission" date="2014-01" db="EMBL/GenBank/DDBJ databases">
        <authorList>
            <person name="Brown-Elliot B."/>
            <person name="Wallace R."/>
            <person name="Lenaerts A."/>
            <person name="Ordway D."/>
            <person name="DeGroote M.A."/>
            <person name="Parker T."/>
            <person name="Sizemore C."/>
            <person name="Tallon L.J."/>
            <person name="Sadzewicz L.K."/>
            <person name="Sengamalay N."/>
            <person name="Fraser C.M."/>
            <person name="Hine E."/>
            <person name="Shefchek K.A."/>
            <person name="Das S.P."/>
            <person name="Tettelin H."/>
        </authorList>
    </citation>
    <scope>NUCLEOTIDE SEQUENCE [LARGE SCALE GENOMIC DNA]</scope>
    <source>
        <strain evidence="7">4042</strain>
    </source>
</reference>
<dbReference type="PATRIC" id="fig|1299334.3.peg.6181"/>
<accession>X8AGF1</accession>
<evidence type="ECO:0000256" key="2">
    <source>
        <dbReference type="ARBA" id="ARBA00022801"/>
    </source>
</evidence>
<keyword evidence="2" id="KW-0378">Hydrolase</keyword>
<evidence type="ECO:0000256" key="4">
    <source>
        <dbReference type="ARBA" id="ARBA00022840"/>
    </source>
</evidence>
<organism evidence="7">
    <name type="scientific">Mycobacterium xenopi 4042</name>
    <dbReference type="NCBI Taxonomy" id="1299334"/>
    <lineage>
        <taxon>Bacteria</taxon>
        <taxon>Bacillati</taxon>
        <taxon>Actinomycetota</taxon>
        <taxon>Actinomycetes</taxon>
        <taxon>Mycobacteriales</taxon>
        <taxon>Mycobacteriaceae</taxon>
        <taxon>Mycobacterium</taxon>
    </lineage>
</organism>